<dbReference type="AlphaFoldDB" id="A0A1G2FYB8"/>
<gene>
    <name evidence="2" type="ORF">A2W41_03255</name>
</gene>
<proteinExistence type="predicted"/>
<dbReference type="PANTHER" id="PTHR48090">
    <property type="entry name" value="UNDECAPRENYL-PHOSPHATE 4-DEOXY-4-FORMAMIDO-L-ARABINOSE TRANSFERASE-RELATED"/>
    <property type="match status" value="1"/>
</dbReference>
<dbReference type="CDD" id="cd04179">
    <property type="entry name" value="DPM_DPG-synthase_like"/>
    <property type="match status" value="1"/>
</dbReference>
<protein>
    <recommendedName>
        <fullName evidence="1">Glycosyltransferase 2-like domain-containing protein</fullName>
    </recommendedName>
</protein>
<evidence type="ECO:0000259" key="1">
    <source>
        <dbReference type="Pfam" id="PF00535"/>
    </source>
</evidence>
<dbReference type="SUPFAM" id="SSF53448">
    <property type="entry name" value="Nucleotide-diphospho-sugar transferases"/>
    <property type="match status" value="1"/>
</dbReference>
<dbReference type="Pfam" id="PF00535">
    <property type="entry name" value="Glycos_transf_2"/>
    <property type="match status" value="1"/>
</dbReference>
<dbReference type="InterPro" id="IPR001173">
    <property type="entry name" value="Glyco_trans_2-like"/>
</dbReference>
<evidence type="ECO:0000313" key="2">
    <source>
        <dbReference type="EMBL" id="OGZ42732.1"/>
    </source>
</evidence>
<evidence type="ECO:0000313" key="3">
    <source>
        <dbReference type="Proteomes" id="UP000176700"/>
    </source>
</evidence>
<accession>A0A1G2FYB8</accession>
<name>A0A1G2FYB8_9BACT</name>
<dbReference type="EMBL" id="MHNI01000014">
    <property type="protein sequence ID" value="OGZ42732.1"/>
    <property type="molecule type" value="Genomic_DNA"/>
</dbReference>
<reference evidence="2 3" key="1">
    <citation type="journal article" date="2016" name="Nat. Commun.">
        <title>Thousands of microbial genomes shed light on interconnected biogeochemical processes in an aquifer system.</title>
        <authorList>
            <person name="Anantharaman K."/>
            <person name="Brown C.T."/>
            <person name="Hug L.A."/>
            <person name="Sharon I."/>
            <person name="Castelle C.J."/>
            <person name="Probst A.J."/>
            <person name="Thomas B.C."/>
            <person name="Singh A."/>
            <person name="Wilkins M.J."/>
            <person name="Karaoz U."/>
            <person name="Brodie E.L."/>
            <person name="Williams K.H."/>
            <person name="Hubbard S.S."/>
            <person name="Banfield J.F."/>
        </authorList>
    </citation>
    <scope>NUCLEOTIDE SEQUENCE [LARGE SCALE GENOMIC DNA]</scope>
</reference>
<organism evidence="2 3">
    <name type="scientific">Candidatus Ryanbacteria bacterium RIFCSPHIGHO2_01_45_13</name>
    <dbReference type="NCBI Taxonomy" id="1802112"/>
    <lineage>
        <taxon>Bacteria</taxon>
        <taxon>Candidatus Ryaniibacteriota</taxon>
    </lineage>
</organism>
<dbReference type="InterPro" id="IPR050256">
    <property type="entry name" value="Glycosyltransferase_2"/>
</dbReference>
<sequence>MLISVIIPVYNEERTVEKLVQTVFAVPIKKEVIIVNDNSTDGTKSILDGIEKKLKEKPSLYVKGLEIIHKETNEGKGAAIRTALSHISGDIVIIQDADLETDPYEYPKLLEPFEKYGADIVFGSRFQMTGTRRVFRTHRYLTNRFLTMLSNIFSGIYITDMETCYKLFRRDIIQSFKLKSKRFGIEPELTAKAAKGPWKIYEVPITYNPRDRSAGKKINWWDGVKAVLAIIRFNLSR</sequence>
<dbReference type="PANTHER" id="PTHR48090:SF7">
    <property type="entry name" value="RFBJ PROTEIN"/>
    <property type="match status" value="1"/>
</dbReference>
<dbReference type="Proteomes" id="UP000176700">
    <property type="component" value="Unassembled WGS sequence"/>
</dbReference>
<dbReference type="InterPro" id="IPR029044">
    <property type="entry name" value="Nucleotide-diphossugar_trans"/>
</dbReference>
<feature type="domain" description="Glycosyltransferase 2-like" evidence="1">
    <location>
        <begin position="4"/>
        <end position="174"/>
    </location>
</feature>
<comment type="caution">
    <text evidence="2">The sequence shown here is derived from an EMBL/GenBank/DDBJ whole genome shotgun (WGS) entry which is preliminary data.</text>
</comment>
<dbReference type="Gene3D" id="3.90.550.10">
    <property type="entry name" value="Spore Coat Polysaccharide Biosynthesis Protein SpsA, Chain A"/>
    <property type="match status" value="1"/>
</dbReference>